<feature type="transmembrane region" description="Helical" evidence="6">
    <location>
        <begin position="185"/>
        <end position="206"/>
    </location>
</feature>
<keyword evidence="4" id="KW-0808">Transferase</keyword>
<sequence>MAVKKLVTSPKVYVIMLIVATALLMFIGSISYRQIVRLGKSAESVSRIIQVDMHINQLFTTYSQIQATELRYRLLQDSTRISSHRVHLSKTMESIKTLEELTKGRPKQQNIIHEIRNWQDSLFISLNHLKNTPFSKSVISDKEKEKVQKVSSTMTQLNLLRNQLYREEQSELTKRKEEYASQINFTPLTTLFLGMFALFIFVVSFIQINYLRRKTATAEKFLNGILTESDNIISYLKPVYDSAGDIVDFRIAFTNEKIESILGKSPGQLANINLSDAVSINKENNVFKELIQVAKDGIPREFNAYFIHNGIKRWFKNTATLMDNGVLTTSTDTTAEKKFTRNLKQLNKKLAVQNKALIQTKAFLNNILESASNTVSHLDTVRDTDGNIIDFKYLFTTKETENLTGRSSTSIIGKSISEVFPFVRENGIFNLMVQCANDDSIKTHKAKYYFMGEWKWIHTTLNKLNTGITLTSYDCTDIVTSKQELLELNEQLTIQNSILKDAEAVAKIGSYHWDLATGKARMSDNFYRILECEMNEFEPSVENYRYFVHPKDFNYFIESLKSTIDKKHDGNFNYRIVTKSGKIKHLKHSGHFVQNEFVGVIKDITKELKDAQTLKEKNLELKRSNTELESFNRVASHDLQEPLRKIQIFISRITEESIRNSPEKAQEYLVKIGSSANRMQNLIRHLLAYSRLNKNQKDFSLIDLNEILENTLEDLETPIKEKRVNITVTNLPELRGVAFQLEQLFNNLLSNAIKYSSVLEPRKIEIDCQKIKRKHITDEFQKKSSQYFCITIKDNGIGFDQSNAKKIFGLFERLHQKQDYSGTGIGLAICKKIVENHGGHIMADGTLNEGAVFRIYLPA</sequence>
<dbReference type="InterPro" id="IPR036097">
    <property type="entry name" value="HisK_dim/P_sf"/>
</dbReference>
<feature type="transmembrane region" description="Helical" evidence="6">
    <location>
        <begin position="12"/>
        <end position="32"/>
    </location>
</feature>
<evidence type="ECO:0000256" key="4">
    <source>
        <dbReference type="ARBA" id="ARBA00022679"/>
    </source>
</evidence>
<dbReference type="InterPro" id="IPR005467">
    <property type="entry name" value="His_kinase_dom"/>
</dbReference>
<reference evidence="8" key="2">
    <citation type="submission" date="2020-09" db="EMBL/GenBank/DDBJ databases">
        <authorList>
            <person name="Sun Q."/>
            <person name="Kim S."/>
        </authorList>
    </citation>
    <scope>NUCLEOTIDE SEQUENCE</scope>
    <source>
        <strain evidence="8">KCTC 12113</strain>
    </source>
</reference>
<dbReference type="InterPro" id="IPR003594">
    <property type="entry name" value="HATPase_dom"/>
</dbReference>
<dbReference type="PROSITE" id="PS50109">
    <property type="entry name" value="HIS_KIN"/>
    <property type="match status" value="1"/>
</dbReference>
<dbReference type="Pfam" id="PF08447">
    <property type="entry name" value="PAS_3"/>
    <property type="match status" value="1"/>
</dbReference>
<evidence type="ECO:0000256" key="2">
    <source>
        <dbReference type="ARBA" id="ARBA00012438"/>
    </source>
</evidence>
<dbReference type="InterPro" id="IPR000014">
    <property type="entry name" value="PAS"/>
</dbReference>
<dbReference type="PANTHER" id="PTHR43304">
    <property type="entry name" value="PHYTOCHROME-LIKE PROTEIN CPH1"/>
    <property type="match status" value="1"/>
</dbReference>
<evidence type="ECO:0000313" key="9">
    <source>
        <dbReference type="Proteomes" id="UP000634668"/>
    </source>
</evidence>
<dbReference type="InterPro" id="IPR013655">
    <property type="entry name" value="PAS_fold_3"/>
</dbReference>
<dbReference type="FunFam" id="3.30.565.10:FF:000006">
    <property type="entry name" value="Sensor histidine kinase WalK"/>
    <property type="match status" value="1"/>
</dbReference>
<keyword evidence="5" id="KW-0418">Kinase</keyword>
<dbReference type="InterPro" id="IPR052162">
    <property type="entry name" value="Sensor_kinase/Photoreceptor"/>
</dbReference>
<evidence type="ECO:0000256" key="1">
    <source>
        <dbReference type="ARBA" id="ARBA00000085"/>
    </source>
</evidence>
<dbReference type="SUPFAM" id="SSF55874">
    <property type="entry name" value="ATPase domain of HSP90 chaperone/DNA topoisomerase II/histidine kinase"/>
    <property type="match status" value="1"/>
</dbReference>
<keyword evidence="3" id="KW-0597">Phosphoprotein</keyword>
<comment type="caution">
    <text evidence="8">The sequence shown here is derived from an EMBL/GenBank/DDBJ whole genome shotgun (WGS) entry which is preliminary data.</text>
</comment>
<dbReference type="SMART" id="SM00387">
    <property type="entry name" value="HATPase_c"/>
    <property type="match status" value="1"/>
</dbReference>
<keyword evidence="6" id="KW-1133">Transmembrane helix</keyword>
<dbReference type="Pfam" id="PF02518">
    <property type="entry name" value="HATPase_c"/>
    <property type="match status" value="1"/>
</dbReference>
<evidence type="ECO:0000256" key="5">
    <source>
        <dbReference type="ARBA" id="ARBA00022777"/>
    </source>
</evidence>
<dbReference type="InterPro" id="IPR004358">
    <property type="entry name" value="Sig_transdc_His_kin-like_C"/>
</dbReference>
<dbReference type="RefSeq" id="WP_051315559.1">
    <property type="nucleotide sequence ID" value="NZ_BMWP01000011.1"/>
</dbReference>
<dbReference type="Pfam" id="PF00512">
    <property type="entry name" value="HisKA"/>
    <property type="match status" value="1"/>
</dbReference>
<keyword evidence="9" id="KW-1185">Reference proteome</keyword>
<dbReference type="GO" id="GO:0000155">
    <property type="term" value="F:phosphorelay sensor kinase activity"/>
    <property type="evidence" value="ECO:0007669"/>
    <property type="project" value="InterPro"/>
</dbReference>
<dbReference type="Gene3D" id="3.30.565.10">
    <property type="entry name" value="Histidine kinase-like ATPase, C-terminal domain"/>
    <property type="match status" value="1"/>
</dbReference>
<dbReference type="PRINTS" id="PR00344">
    <property type="entry name" value="BCTRLSENSOR"/>
</dbReference>
<dbReference type="CDD" id="cd00082">
    <property type="entry name" value="HisKA"/>
    <property type="match status" value="1"/>
</dbReference>
<dbReference type="AlphaFoldDB" id="A0A918IVX1"/>
<dbReference type="SUPFAM" id="SSF47384">
    <property type="entry name" value="Homodimeric domain of signal transducing histidine kinase"/>
    <property type="match status" value="1"/>
</dbReference>
<dbReference type="Proteomes" id="UP000634668">
    <property type="component" value="Unassembled WGS sequence"/>
</dbReference>
<keyword evidence="6" id="KW-0812">Transmembrane</keyword>
<dbReference type="Gene3D" id="1.10.287.130">
    <property type="match status" value="1"/>
</dbReference>
<accession>A0A918IVX1</accession>
<dbReference type="InterPro" id="IPR036890">
    <property type="entry name" value="HATPase_C_sf"/>
</dbReference>
<dbReference type="InterPro" id="IPR003661">
    <property type="entry name" value="HisK_dim/P_dom"/>
</dbReference>
<dbReference type="SUPFAM" id="SSF55785">
    <property type="entry name" value="PYP-like sensor domain (PAS domain)"/>
    <property type="match status" value="2"/>
</dbReference>
<keyword evidence="6" id="KW-0472">Membrane</keyword>
<dbReference type="EMBL" id="BMWP01000011">
    <property type="protein sequence ID" value="GGW34604.1"/>
    <property type="molecule type" value="Genomic_DNA"/>
</dbReference>
<dbReference type="InterPro" id="IPR035965">
    <property type="entry name" value="PAS-like_dom_sf"/>
</dbReference>
<gene>
    <name evidence="8" type="ORF">GCM10007383_19540</name>
</gene>
<dbReference type="CDD" id="cd00130">
    <property type="entry name" value="PAS"/>
    <property type="match status" value="2"/>
</dbReference>
<dbReference type="PANTHER" id="PTHR43304:SF1">
    <property type="entry name" value="PAC DOMAIN-CONTAINING PROTEIN"/>
    <property type="match status" value="1"/>
</dbReference>
<comment type="catalytic activity">
    <reaction evidence="1">
        <text>ATP + protein L-histidine = ADP + protein N-phospho-L-histidine.</text>
        <dbReference type="EC" id="2.7.13.3"/>
    </reaction>
</comment>
<name>A0A918IVX1_9FLAO</name>
<evidence type="ECO:0000313" key="8">
    <source>
        <dbReference type="EMBL" id="GGW34604.1"/>
    </source>
</evidence>
<dbReference type="EC" id="2.7.13.3" evidence="2"/>
<evidence type="ECO:0000256" key="3">
    <source>
        <dbReference type="ARBA" id="ARBA00022553"/>
    </source>
</evidence>
<feature type="domain" description="Histidine kinase" evidence="7">
    <location>
        <begin position="634"/>
        <end position="859"/>
    </location>
</feature>
<reference evidence="8" key="1">
    <citation type="journal article" date="2014" name="Int. J. Syst. Evol. Microbiol.">
        <title>Complete genome sequence of Corynebacterium casei LMG S-19264T (=DSM 44701T), isolated from a smear-ripened cheese.</title>
        <authorList>
            <consortium name="US DOE Joint Genome Institute (JGI-PGF)"/>
            <person name="Walter F."/>
            <person name="Albersmeier A."/>
            <person name="Kalinowski J."/>
            <person name="Ruckert C."/>
        </authorList>
    </citation>
    <scope>NUCLEOTIDE SEQUENCE</scope>
    <source>
        <strain evidence="8">KCTC 12113</strain>
    </source>
</reference>
<dbReference type="Gene3D" id="3.30.450.20">
    <property type="entry name" value="PAS domain"/>
    <property type="match status" value="3"/>
</dbReference>
<protein>
    <recommendedName>
        <fullName evidence="2">histidine kinase</fullName>
        <ecNumber evidence="2">2.7.13.3</ecNumber>
    </recommendedName>
</protein>
<dbReference type="SMART" id="SM00388">
    <property type="entry name" value="HisKA"/>
    <property type="match status" value="1"/>
</dbReference>
<evidence type="ECO:0000259" key="7">
    <source>
        <dbReference type="PROSITE" id="PS50109"/>
    </source>
</evidence>
<organism evidence="8 9">
    <name type="scientific">Arenibacter certesii</name>
    <dbReference type="NCBI Taxonomy" id="228955"/>
    <lineage>
        <taxon>Bacteria</taxon>
        <taxon>Pseudomonadati</taxon>
        <taxon>Bacteroidota</taxon>
        <taxon>Flavobacteriia</taxon>
        <taxon>Flavobacteriales</taxon>
        <taxon>Flavobacteriaceae</taxon>
        <taxon>Arenibacter</taxon>
    </lineage>
</organism>
<evidence type="ECO:0000256" key="6">
    <source>
        <dbReference type="SAM" id="Phobius"/>
    </source>
</evidence>
<proteinExistence type="predicted"/>